<name>B8KXM9_9GAMM</name>
<dbReference type="CDD" id="cd08504">
    <property type="entry name" value="PBP2_OppA"/>
    <property type="match status" value="1"/>
</dbReference>
<dbReference type="GO" id="GO:0015833">
    <property type="term" value="P:peptide transport"/>
    <property type="evidence" value="ECO:0007669"/>
    <property type="project" value="TreeGrafter"/>
</dbReference>
<feature type="domain" description="Solute-binding protein family 5" evidence="6">
    <location>
        <begin position="120"/>
        <end position="503"/>
    </location>
</feature>
<keyword evidence="4" id="KW-0732">Signal</keyword>
<dbReference type="FunFam" id="3.90.76.10:FF:000001">
    <property type="entry name" value="Oligopeptide ABC transporter substrate-binding protein"/>
    <property type="match status" value="1"/>
</dbReference>
<dbReference type="InterPro" id="IPR039424">
    <property type="entry name" value="SBP_5"/>
</dbReference>
<dbReference type="InterPro" id="IPR000914">
    <property type="entry name" value="SBP_5_dom"/>
</dbReference>
<feature type="compositionally biased region" description="Polar residues" evidence="5">
    <location>
        <begin position="11"/>
        <end position="20"/>
    </location>
</feature>
<evidence type="ECO:0000259" key="6">
    <source>
        <dbReference type="Pfam" id="PF00496"/>
    </source>
</evidence>
<proteinExistence type="inferred from homology"/>
<dbReference type="Gene3D" id="3.90.76.10">
    <property type="entry name" value="Dipeptide-binding Protein, Domain 1"/>
    <property type="match status" value="1"/>
</dbReference>
<dbReference type="PIRSF" id="PIRSF002741">
    <property type="entry name" value="MppA"/>
    <property type="match status" value="1"/>
</dbReference>
<dbReference type="HOGENOM" id="CLU_017028_0_3_6"/>
<evidence type="ECO:0000256" key="1">
    <source>
        <dbReference type="ARBA" id="ARBA00004196"/>
    </source>
</evidence>
<evidence type="ECO:0000313" key="7">
    <source>
        <dbReference type="EMBL" id="EED36062.1"/>
    </source>
</evidence>
<dbReference type="SUPFAM" id="SSF53850">
    <property type="entry name" value="Periplasmic binding protein-like II"/>
    <property type="match status" value="1"/>
</dbReference>
<evidence type="ECO:0000256" key="3">
    <source>
        <dbReference type="ARBA" id="ARBA00022448"/>
    </source>
</evidence>
<dbReference type="GO" id="GO:1904680">
    <property type="term" value="F:peptide transmembrane transporter activity"/>
    <property type="evidence" value="ECO:0007669"/>
    <property type="project" value="TreeGrafter"/>
</dbReference>
<evidence type="ECO:0000256" key="5">
    <source>
        <dbReference type="SAM" id="MobiDB-lite"/>
    </source>
</evidence>
<keyword evidence="3" id="KW-0813">Transport</keyword>
<evidence type="ECO:0000256" key="2">
    <source>
        <dbReference type="ARBA" id="ARBA00005695"/>
    </source>
</evidence>
<dbReference type="InterPro" id="IPR030678">
    <property type="entry name" value="Peptide/Ni-bd"/>
</dbReference>
<dbReference type="PANTHER" id="PTHR30290">
    <property type="entry name" value="PERIPLASMIC BINDING COMPONENT OF ABC TRANSPORTER"/>
    <property type="match status" value="1"/>
</dbReference>
<dbReference type="eggNOG" id="COG4166">
    <property type="taxonomic scope" value="Bacteria"/>
</dbReference>
<keyword evidence="8" id="KW-1185">Reference proteome</keyword>
<accession>B8KXM9</accession>
<dbReference type="GO" id="GO:0030288">
    <property type="term" value="C:outer membrane-bounded periplasmic space"/>
    <property type="evidence" value="ECO:0007669"/>
    <property type="project" value="UniProtKB-ARBA"/>
</dbReference>
<dbReference type="GO" id="GO:0043190">
    <property type="term" value="C:ATP-binding cassette (ABC) transporter complex"/>
    <property type="evidence" value="ECO:0007669"/>
    <property type="project" value="InterPro"/>
</dbReference>
<dbReference type="EMBL" id="DS999411">
    <property type="protein sequence ID" value="EED36062.1"/>
    <property type="molecule type" value="Genomic_DNA"/>
</dbReference>
<sequence>MKQTMAAAPGSATSRNPWFSLATDPSTAATTRGWVETLATRYRQTAWAVGTLALSALLITTGCGGGESNVDSGNRDGIFHLANAAEPQGLDPHAVTGVPENRILRSLFEGLVVKNPYTLEPEPGVAQRWTISDDGLVYTFHLNPEARWSNGEVINASDFIWSWNRALHPETGNRNAYMLYPVKNAERYAKGELKDFTAVGIAALDESTLEVTLEAPTPYFLQLMDHYAAYAVHPETLLQFGEMTDRFTAWTRPGNLIGNGAFNLDDWAMNRFIKVRKNDTYWDRENVSLNGIVYHPIDNQTLEERMFRVGQVHRTYEVPLDKVPDYRQMPDTLYHQDPYIGTYYYLVNIDKSPVDDPRVRRALSMAVDRELLTRSVMQSIVTPAYSMVPPGTLGYQPPQLFTFDPAAARELLAEAGYPGGEGWPGLEILYNTHEAHRKIAIAIQQMWKKHLGVTVTLTNQEWKVYSDSVKTGDYQIARRGWIGDYVDPNTFLELFLTGGGNNNTGFADPIFDNLVSQKAPRAKTREVRYAYFVEAETRLIETMPIIPIYTYNSRYLLHPSVEGMPGNLMDSLNWKYVTLVPGRQLPDAMQ</sequence>
<evidence type="ECO:0000313" key="8">
    <source>
        <dbReference type="Proteomes" id="UP000004699"/>
    </source>
</evidence>
<protein>
    <submittedName>
        <fullName evidence="7">Oligopeptide ABC transporter periplasmic oligopeptide-binding protein</fullName>
    </submittedName>
</protein>
<dbReference type="Pfam" id="PF00496">
    <property type="entry name" value="SBP_bac_5"/>
    <property type="match status" value="1"/>
</dbReference>
<gene>
    <name evidence="7" type="ORF">NOR51B_2010</name>
</gene>
<comment type="similarity">
    <text evidence="2">Belongs to the bacterial solute-binding protein 5 family.</text>
</comment>
<dbReference type="Proteomes" id="UP000004699">
    <property type="component" value="Unassembled WGS sequence"/>
</dbReference>
<dbReference type="Gene3D" id="3.10.105.10">
    <property type="entry name" value="Dipeptide-binding Protein, Domain 3"/>
    <property type="match status" value="1"/>
</dbReference>
<dbReference type="Gene3D" id="3.40.190.10">
    <property type="entry name" value="Periplasmic binding protein-like II"/>
    <property type="match status" value="1"/>
</dbReference>
<evidence type="ECO:0000256" key="4">
    <source>
        <dbReference type="ARBA" id="ARBA00022729"/>
    </source>
</evidence>
<reference evidence="8" key="1">
    <citation type="journal article" date="2013" name="BMC Microbiol.">
        <title>Taxonomy and evolution of bacteriochlorophyll a-containing members of the OM60/NOR5 clade of marine gammaproteobacteria: description of Luminiphilus syltensis gen. nov., sp. nov., reclassification of Haliea rubra as Pseudohaliea rubra gen. nov., comb. nov., and emendation of Chromatocurvus halotolerans.</title>
        <authorList>
            <person name="Spring S."/>
            <person name="Riedel T."/>
            <person name="Sproer C."/>
            <person name="Yan S."/>
            <person name="Harder J."/>
            <person name="Fuchs B.M."/>
        </authorList>
    </citation>
    <scope>NUCLEOTIDE SEQUENCE [LARGE SCALE GENOMIC DNA]</scope>
    <source>
        <strain evidence="8">NOR51-B</strain>
    </source>
</reference>
<dbReference type="AlphaFoldDB" id="B8KXM9"/>
<feature type="region of interest" description="Disordered" evidence="5">
    <location>
        <begin position="1"/>
        <end position="20"/>
    </location>
</feature>
<dbReference type="PANTHER" id="PTHR30290:SF10">
    <property type="entry name" value="PERIPLASMIC OLIGOPEPTIDE-BINDING PROTEIN-RELATED"/>
    <property type="match status" value="1"/>
</dbReference>
<dbReference type="FunFam" id="3.10.105.10:FF:000001">
    <property type="entry name" value="Oligopeptide ABC transporter, oligopeptide-binding protein"/>
    <property type="match status" value="1"/>
</dbReference>
<dbReference type="STRING" id="565045.NOR51B_2010"/>
<organism evidence="7 8">
    <name type="scientific">Luminiphilus syltensis NOR5-1B</name>
    <dbReference type="NCBI Taxonomy" id="565045"/>
    <lineage>
        <taxon>Bacteria</taxon>
        <taxon>Pseudomonadati</taxon>
        <taxon>Pseudomonadota</taxon>
        <taxon>Gammaproteobacteria</taxon>
        <taxon>Cellvibrionales</taxon>
        <taxon>Halieaceae</taxon>
        <taxon>Luminiphilus</taxon>
    </lineage>
</organism>
<comment type="subcellular location">
    <subcellularLocation>
        <location evidence="1">Cell envelope</location>
    </subcellularLocation>
</comment>